<organism evidence="1 2">
    <name type="scientific">Streptomyces blastmyceticus</name>
    <dbReference type="NCBI Taxonomy" id="68180"/>
    <lineage>
        <taxon>Bacteria</taxon>
        <taxon>Bacillati</taxon>
        <taxon>Actinomycetota</taxon>
        <taxon>Actinomycetes</taxon>
        <taxon>Kitasatosporales</taxon>
        <taxon>Streptomycetaceae</taxon>
        <taxon>Streptomyces</taxon>
    </lineage>
</organism>
<name>A0ABP3GJU9_9ACTN</name>
<proteinExistence type="predicted"/>
<dbReference type="Proteomes" id="UP001500063">
    <property type="component" value="Unassembled WGS sequence"/>
</dbReference>
<sequence>MLESGLAADSTRREAGALLDEYDSDAWKPADVERAFAEDLARGRLSGSQLRAALREAPPGRLTDLITRATPAFEQTRTDGAAEKLRLALRPLLDKLAPLP</sequence>
<comment type="caution">
    <text evidence="1">The sequence shown here is derived from an EMBL/GenBank/DDBJ whole genome shotgun (WGS) entry which is preliminary data.</text>
</comment>
<keyword evidence="2" id="KW-1185">Reference proteome</keyword>
<dbReference type="EMBL" id="BAAABW010000013">
    <property type="protein sequence ID" value="GAA0347004.1"/>
    <property type="molecule type" value="Genomic_DNA"/>
</dbReference>
<dbReference type="RefSeq" id="WP_344117785.1">
    <property type="nucleotide sequence ID" value="NZ_BAAABW010000013.1"/>
</dbReference>
<gene>
    <name evidence="1" type="ORF">GCM10010319_24420</name>
</gene>
<accession>A0ABP3GJU9</accession>
<evidence type="ECO:0000313" key="1">
    <source>
        <dbReference type="EMBL" id="GAA0347004.1"/>
    </source>
</evidence>
<protein>
    <submittedName>
        <fullName evidence="1">Uncharacterized protein</fullName>
    </submittedName>
</protein>
<reference evidence="2" key="1">
    <citation type="journal article" date="2019" name="Int. J. Syst. Evol. Microbiol.">
        <title>The Global Catalogue of Microorganisms (GCM) 10K type strain sequencing project: providing services to taxonomists for standard genome sequencing and annotation.</title>
        <authorList>
            <consortium name="The Broad Institute Genomics Platform"/>
            <consortium name="The Broad Institute Genome Sequencing Center for Infectious Disease"/>
            <person name="Wu L."/>
            <person name="Ma J."/>
        </authorList>
    </citation>
    <scope>NUCLEOTIDE SEQUENCE [LARGE SCALE GENOMIC DNA]</scope>
    <source>
        <strain evidence="2">JCM 4565</strain>
    </source>
</reference>
<evidence type="ECO:0000313" key="2">
    <source>
        <dbReference type="Proteomes" id="UP001500063"/>
    </source>
</evidence>